<accession>A0A2S6GMZ9</accession>
<dbReference type="InterPro" id="IPR050700">
    <property type="entry name" value="YIM1/Zinc_Alcohol_DH_Fams"/>
</dbReference>
<dbReference type="SUPFAM" id="SSF50129">
    <property type="entry name" value="GroES-like"/>
    <property type="match status" value="1"/>
</dbReference>
<dbReference type="Gene3D" id="3.90.180.10">
    <property type="entry name" value="Medium-chain alcohol dehydrogenases, catalytic domain"/>
    <property type="match status" value="1"/>
</dbReference>
<evidence type="ECO:0000313" key="3">
    <source>
        <dbReference type="Proteomes" id="UP000239203"/>
    </source>
</evidence>
<sequence length="322" mass="34236">MRAIVQERYGAPQEVFHLKEIPKPEPGPGEVLLRVAASPVVGSDWHLIRGLPYLARPTTGLRRPHPVPGLEVAGTVEAVGADVRTLVVGDEVFGWCKGAFAEYATVPEGNLASKPKNLSLMHAAAVPISGFAALQAVRDAGKVSSGQRVLITGASGCVGTYAVQIAKHLGAHVTATCSAEKADLVRELGADDVVDYRSTPLDDLGPFDVFIDVYGNPPLRTCKRVLHRGGTLVLVGGTGGRWFMGTDRWLRGLLAAPFLGIRVRPLVHKDRLADLEVLRELVETEAVRPVVARTFPLPEAANAIETAASGTLTGQALLVMES</sequence>
<organism evidence="2 3">
    <name type="scientific">Actinokineospora auranticolor</name>
    <dbReference type="NCBI Taxonomy" id="155976"/>
    <lineage>
        <taxon>Bacteria</taxon>
        <taxon>Bacillati</taxon>
        <taxon>Actinomycetota</taxon>
        <taxon>Actinomycetes</taxon>
        <taxon>Pseudonocardiales</taxon>
        <taxon>Pseudonocardiaceae</taxon>
        <taxon>Actinokineospora</taxon>
    </lineage>
</organism>
<protein>
    <submittedName>
        <fullName evidence="2">NADPH:quinone reductase-like Zn-dependent oxidoreductase</fullName>
    </submittedName>
</protein>
<dbReference type="SUPFAM" id="SSF51735">
    <property type="entry name" value="NAD(P)-binding Rossmann-fold domains"/>
    <property type="match status" value="1"/>
</dbReference>
<dbReference type="Gene3D" id="3.40.50.720">
    <property type="entry name" value="NAD(P)-binding Rossmann-like Domain"/>
    <property type="match status" value="1"/>
</dbReference>
<keyword evidence="3" id="KW-1185">Reference proteome</keyword>
<dbReference type="GO" id="GO:0016491">
    <property type="term" value="F:oxidoreductase activity"/>
    <property type="evidence" value="ECO:0007669"/>
    <property type="project" value="InterPro"/>
</dbReference>
<evidence type="ECO:0000259" key="1">
    <source>
        <dbReference type="SMART" id="SM00829"/>
    </source>
</evidence>
<dbReference type="SMART" id="SM00829">
    <property type="entry name" value="PKS_ER"/>
    <property type="match status" value="1"/>
</dbReference>
<dbReference type="InterPro" id="IPR013154">
    <property type="entry name" value="ADH-like_N"/>
</dbReference>
<name>A0A2S6GMZ9_9PSEU</name>
<dbReference type="PANTHER" id="PTHR11695">
    <property type="entry name" value="ALCOHOL DEHYDROGENASE RELATED"/>
    <property type="match status" value="1"/>
</dbReference>
<dbReference type="Pfam" id="PF13602">
    <property type="entry name" value="ADH_zinc_N_2"/>
    <property type="match status" value="1"/>
</dbReference>
<reference evidence="2 3" key="1">
    <citation type="submission" date="2018-02" db="EMBL/GenBank/DDBJ databases">
        <title>Genomic Encyclopedia of Archaeal and Bacterial Type Strains, Phase II (KMG-II): from individual species to whole genera.</title>
        <authorList>
            <person name="Goeker M."/>
        </authorList>
    </citation>
    <scope>NUCLEOTIDE SEQUENCE [LARGE SCALE GENOMIC DNA]</scope>
    <source>
        <strain evidence="2 3">YU 961-1</strain>
    </source>
</reference>
<dbReference type="OrthoDB" id="3727682at2"/>
<dbReference type="PANTHER" id="PTHR11695:SF294">
    <property type="entry name" value="RETICULON-4-INTERACTING PROTEIN 1, MITOCHONDRIAL"/>
    <property type="match status" value="1"/>
</dbReference>
<dbReference type="InterPro" id="IPR011032">
    <property type="entry name" value="GroES-like_sf"/>
</dbReference>
<gene>
    <name evidence="2" type="ORF">CLV40_1094</name>
</gene>
<comment type="caution">
    <text evidence="2">The sequence shown here is derived from an EMBL/GenBank/DDBJ whole genome shotgun (WGS) entry which is preliminary data.</text>
</comment>
<dbReference type="InterPro" id="IPR020843">
    <property type="entry name" value="ER"/>
</dbReference>
<proteinExistence type="predicted"/>
<dbReference type="RefSeq" id="WP_104480019.1">
    <property type="nucleotide sequence ID" value="NZ_CP154825.1"/>
</dbReference>
<dbReference type="Pfam" id="PF08240">
    <property type="entry name" value="ADH_N"/>
    <property type="match status" value="1"/>
</dbReference>
<dbReference type="CDD" id="cd08267">
    <property type="entry name" value="MDR1"/>
    <property type="match status" value="1"/>
</dbReference>
<evidence type="ECO:0000313" key="2">
    <source>
        <dbReference type="EMBL" id="PPK66619.1"/>
    </source>
</evidence>
<feature type="domain" description="Enoyl reductase (ER)" evidence="1">
    <location>
        <begin position="10"/>
        <end position="318"/>
    </location>
</feature>
<dbReference type="Proteomes" id="UP000239203">
    <property type="component" value="Unassembled WGS sequence"/>
</dbReference>
<dbReference type="InterPro" id="IPR036291">
    <property type="entry name" value="NAD(P)-bd_dom_sf"/>
</dbReference>
<dbReference type="AlphaFoldDB" id="A0A2S6GMZ9"/>
<dbReference type="EMBL" id="PTIX01000009">
    <property type="protein sequence ID" value="PPK66619.1"/>
    <property type="molecule type" value="Genomic_DNA"/>
</dbReference>